<dbReference type="Proteomes" id="UP000180175">
    <property type="component" value="Chromosome"/>
</dbReference>
<proteinExistence type="predicted"/>
<evidence type="ECO:0000313" key="2">
    <source>
        <dbReference type="EMBL" id="QOY34122.1"/>
    </source>
</evidence>
<dbReference type="InterPro" id="IPR024217">
    <property type="entry name" value="DUF3813"/>
</dbReference>
<dbReference type="Pfam" id="PF12758">
    <property type="entry name" value="DUF3813"/>
    <property type="match status" value="1"/>
</dbReference>
<protein>
    <submittedName>
        <fullName evidence="2">DUF3813 domain-containing protein</fullName>
    </submittedName>
</protein>
<dbReference type="AlphaFoldDB" id="A0A7S7L480"/>
<reference evidence="2 3" key="1">
    <citation type="journal article" date="2017" name="Genome Announc.">
        <title>Draft Genome Sequences of Four Alkaliphilic Bacteria Belonging to the Anaerobacillus Genus.</title>
        <authorList>
            <person name="Bassil N.M."/>
            <person name="Lloyd J.R."/>
        </authorList>
    </citation>
    <scope>NUCLEOTIDE SEQUENCE [LARGE SCALE GENOMIC DNA]</scope>
    <source>
        <strain evidence="2 3">NB2006</strain>
    </source>
</reference>
<dbReference type="KEGG" id="aia:AWH56_015415"/>
<name>A0A7S7L480_9BACI</name>
<keyword evidence="1" id="KW-0175">Coiled coil</keyword>
<organism evidence="2 3">
    <name type="scientific">Anaerobacillus isosaccharinicus</name>
    <dbReference type="NCBI Taxonomy" id="1532552"/>
    <lineage>
        <taxon>Bacteria</taxon>
        <taxon>Bacillati</taxon>
        <taxon>Bacillota</taxon>
        <taxon>Bacilli</taxon>
        <taxon>Bacillales</taxon>
        <taxon>Bacillaceae</taxon>
        <taxon>Anaerobacillus</taxon>
    </lineage>
</organism>
<keyword evidence="3" id="KW-1185">Reference proteome</keyword>
<dbReference type="RefSeq" id="WP_182081087.1">
    <property type="nucleotide sequence ID" value="NZ_CP063356.2"/>
</dbReference>
<sequence>MGNRLFQQARSRVEQAEMMVKGAITPEQLANASEEILKAKNDLSSAFANSTTAEKRQLSQLQEQIDQLDGDLPEFH</sequence>
<dbReference type="EMBL" id="CP063356">
    <property type="protein sequence ID" value="QOY34122.1"/>
    <property type="molecule type" value="Genomic_DNA"/>
</dbReference>
<gene>
    <name evidence="2" type="ORF">AWH56_015415</name>
</gene>
<reference evidence="2 3" key="2">
    <citation type="journal article" date="2019" name="Int. J. Syst. Evol. Microbiol.">
        <title>Anaerobacillus isosaccharinicus sp. nov., an alkaliphilic bacterium which degrades isosaccharinic acid.</title>
        <authorList>
            <person name="Bassil N.M."/>
            <person name="Lloyd J.R."/>
        </authorList>
    </citation>
    <scope>NUCLEOTIDE SEQUENCE [LARGE SCALE GENOMIC DNA]</scope>
    <source>
        <strain evidence="2 3">NB2006</strain>
    </source>
</reference>
<evidence type="ECO:0000256" key="1">
    <source>
        <dbReference type="SAM" id="Coils"/>
    </source>
</evidence>
<feature type="coiled-coil region" evidence="1">
    <location>
        <begin position="29"/>
        <end position="71"/>
    </location>
</feature>
<evidence type="ECO:0000313" key="3">
    <source>
        <dbReference type="Proteomes" id="UP000180175"/>
    </source>
</evidence>
<accession>A0A7S7L480</accession>